<keyword evidence="3" id="KW-1185">Reference proteome</keyword>
<evidence type="ECO:0000313" key="2">
    <source>
        <dbReference type="EMBL" id="AUS03439.1"/>
    </source>
</evidence>
<dbReference type="Proteomes" id="UP000240865">
    <property type="component" value="Segment"/>
</dbReference>
<sequence length="153" mass="17611">MTYEQLLIEASQHGVDIYEEHIRGSIKGLYCNNTVWINKCIVTTVEKKCILVEELGHHYTTAGNILKQSDITNRKQELQARTWGYKKVICLGSIIQAHKIGIQNRYELADYLGVTEEFLDAALKRYQEIYGLYVTIGDYTVCFEPLGVKELFE</sequence>
<dbReference type="Pfam" id="PF06114">
    <property type="entry name" value="Peptidase_M78"/>
    <property type="match status" value="1"/>
</dbReference>
<evidence type="ECO:0000259" key="1">
    <source>
        <dbReference type="Pfam" id="PF06114"/>
    </source>
</evidence>
<proteinExistence type="predicted"/>
<protein>
    <submittedName>
        <fullName evidence="2">Metallo-endopeptidase</fullName>
    </submittedName>
</protein>
<feature type="domain" description="IrrE N-terminal-like" evidence="1">
    <location>
        <begin position="11"/>
        <end position="123"/>
    </location>
</feature>
<organism evidence="2 3">
    <name type="scientific">Paenibacillus phage Dragolir</name>
    <dbReference type="NCBI Taxonomy" id="2070190"/>
    <lineage>
        <taxon>Viruses</taxon>
        <taxon>Duplodnaviria</taxon>
        <taxon>Heunggongvirae</taxon>
        <taxon>Uroviricota</taxon>
        <taxon>Caudoviricetes</taxon>
        <taxon>Gochnauervirinae</taxon>
        <taxon>Dragolirvirus</taxon>
        <taxon>Dragolirvirus dragolir</taxon>
    </lineage>
</organism>
<reference evidence="2 3" key="1">
    <citation type="submission" date="2017-12" db="EMBL/GenBank/DDBJ databases">
        <authorList>
            <person name="Hurst M.R.H."/>
        </authorList>
    </citation>
    <scope>NUCLEOTIDE SEQUENCE [LARGE SCALE GENOMIC DNA]</scope>
</reference>
<name>A0A2I7SC21_9CAUD</name>
<evidence type="ECO:0000313" key="3">
    <source>
        <dbReference type="Proteomes" id="UP000240865"/>
    </source>
</evidence>
<accession>A0A2I7SC21</accession>
<dbReference type="EMBL" id="MG727697">
    <property type="protein sequence ID" value="AUS03439.1"/>
    <property type="molecule type" value="Genomic_DNA"/>
</dbReference>
<dbReference type="InterPro" id="IPR010359">
    <property type="entry name" value="IrrE_HExxH"/>
</dbReference>
<gene>
    <name evidence="2" type="ORF">DRAGOLIR_39</name>
</gene>